<accession>A0A1C6RFY7</accession>
<dbReference type="STRING" id="145857.GA0070616_0927"/>
<feature type="region of interest" description="Disordered" evidence="1">
    <location>
        <begin position="329"/>
        <end position="356"/>
    </location>
</feature>
<dbReference type="GO" id="GO:0005524">
    <property type="term" value="F:ATP binding"/>
    <property type="evidence" value="ECO:0007669"/>
    <property type="project" value="InterPro"/>
</dbReference>
<proteinExistence type="predicted"/>
<feature type="region of interest" description="Disordered" evidence="1">
    <location>
        <begin position="297"/>
        <end position="317"/>
    </location>
</feature>
<dbReference type="GO" id="GO:0016887">
    <property type="term" value="F:ATP hydrolysis activity"/>
    <property type="evidence" value="ECO:0007669"/>
    <property type="project" value="InterPro"/>
</dbReference>
<feature type="compositionally biased region" description="Pro residues" evidence="1">
    <location>
        <begin position="298"/>
        <end position="309"/>
    </location>
</feature>
<dbReference type="Pfam" id="PF01882">
    <property type="entry name" value="DUF58"/>
    <property type="match status" value="1"/>
</dbReference>
<evidence type="ECO:0000313" key="5">
    <source>
        <dbReference type="Proteomes" id="UP000199699"/>
    </source>
</evidence>
<keyword evidence="5" id="KW-1185">Reference proteome</keyword>
<dbReference type="Proteomes" id="UP000199699">
    <property type="component" value="Unassembled WGS sequence"/>
</dbReference>
<sequence>MTQQTWDEVGGLLPHDEFRAASDAIVSNIEQVIEGKTATVRLALAVLLAEGHLLIEDVPGVGKTKLAKALARSIDCSVRRIQFTPDLLPSDVTGVSVYNQETHDFEFRPGAVFANLVVGDEINRASPKTQSALLECMEERQVTVDGVTYQLQTPFMVIATQNPIEMEGTYPLPEAQRDRFTARIAMGYPDVGAELAMLDAHGKVDPLAGLRAVSDADTVRQLIGHVRQVHVADAVKQYAIDLVTATRESPDLRLGASPGPPSSCCAPPARWPPWRAATTCSPTTCRCWRCRCWRTGSSPPPTRSSPGAPPTRSSPSWCTGCHCRTTGTVRRTTPGRRHPATAARRTSRGGRDVRDGLRGLTTRGRSFLAAAVAAGVSAGILGEKDLLRVAVLLAILPLLAALYVGRSRYKLACTRSLEPPRVPAGASARVMLRLQNLSRLPTGTLLLEDRLPYALGSRPRVVLERLGAHQASSVAYTVRADVRGRYEVGPLVVRLTDPFGLCELSRAFPSTDRLTVIPQVTPLPPVRLPGEYAGSGDSRARSVAVHGEDDAATREYRRGDDLRRVHWKSTARTGELMVRREEQPWESRATVLLDTRAFGHQGEGPTASFEWAVSAAASVAVHLRQAGYKLRLVTGSGTDVDATEAAGEGLLLDHLAEVHLDQRVEITDLVQRVRQRADGGLIIALLGSLSTAEAELLAGLRGNGATCVAFLLDSAAWLNLPAKARVEADQAHDAAALALLQSGWRVVGVDHGGRLPALWPQAGRGSQGFALRAAMAETVAGAR</sequence>
<evidence type="ECO:0000259" key="3">
    <source>
        <dbReference type="Pfam" id="PF07726"/>
    </source>
</evidence>
<dbReference type="EMBL" id="FMHT01000003">
    <property type="protein sequence ID" value="SCL16100.1"/>
    <property type="molecule type" value="Genomic_DNA"/>
</dbReference>
<feature type="domain" description="ATPase AAA-3" evidence="3">
    <location>
        <begin position="52"/>
        <end position="181"/>
    </location>
</feature>
<feature type="domain" description="DUF58" evidence="2">
    <location>
        <begin position="553"/>
        <end position="634"/>
    </location>
</feature>
<dbReference type="InterPro" id="IPR002881">
    <property type="entry name" value="DUF58"/>
</dbReference>
<dbReference type="InterPro" id="IPR011703">
    <property type="entry name" value="ATPase_AAA-3"/>
</dbReference>
<evidence type="ECO:0000256" key="1">
    <source>
        <dbReference type="SAM" id="MobiDB-lite"/>
    </source>
</evidence>
<dbReference type="CDD" id="cd00009">
    <property type="entry name" value="AAA"/>
    <property type="match status" value="1"/>
</dbReference>
<evidence type="ECO:0000313" key="4">
    <source>
        <dbReference type="EMBL" id="SCL16100.1"/>
    </source>
</evidence>
<protein>
    <submittedName>
        <fullName evidence="4">MoxR-like ATPase</fullName>
    </submittedName>
</protein>
<gene>
    <name evidence="4" type="ORF">GA0070616_0927</name>
</gene>
<dbReference type="PANTHER" id="PTHR34351:SF1">
    <property type="entry name" value="SLR1927 PROTEIN"/>
    <property type="match status" value="1"/>
</dbReference>
<evidence type="ECO:0000259" key="2">
    <source>
        <dbReference type="Pfam" id="PF01882"/>
    </source>
</evidence>
<dbReference type="Gene3D" id="3.40.50.300">
    <property type="entry name" value="P-loop containing nucleotide triphosphate hydrolases"/>
    <property type="match status" value="1"/>
</dbReference>
<dbReference type="PANTHER" id="PTHR34351">
    <property type="entry name" value="SLR1927 PROTEIN-RELATED"/>
    <property type="match status" value="1"/>
</dbReference>
<dbReference type="Pfam" id="PF07726">
    <property type="entry name" value="AAA_3"/>
    <property type="match status" value="1"/>
</dbReference>
<dbReference type="AlphaFoldDB" id="A0A1C6RFY7"/>
<reference evidence="4 5" key="1">
    <citation type="submission" date="2016-06" db="EMBL/GenBank/DDBJ databases">
        <authorList>
            <person name="Kjaerup R.B."/>
            <person name="Dalgaard T.S."/>
            <person name="Juul-Madsen H.R."/>
        </authorList>
    </citation>
    <scope>NUCLEOTIDE SEQUENCE [LARGE SCALE GENOMIC DNA]</scope>
    <source>
        <strain evidence="4 5">DSM 43818</strain>
    </source>
</reference>
<dbReference type="InterPro" id="IPR027417">
    <property type="entry name" value="P-loop_NTPase"/>
</dbReference>
<name>A0A1C6RFY7_9ACTN</name>
<organism evidence="4 5">
    <name type="scientific">Micromonospora nigra</name>
    <dbReference type="NCBI Taxonomy" id="145857"/>
    <lineage>
        <taxon>Bacteria</taxon>
        <taxon>Bacillati</taxon>
        <taxon>Actinomycetota</taxon>
        <taxon>Actinomycetes</taxon>
        <taxon>Micromonosporales</taxon>
        <taxon>Micromonosporaceae</taxon>
        <taxon>Micromonospora</taxon>
    </lineage>
</organism>
<dbReference type="SUPFAM" id="SSF52540">
    <property type="entry name" value="P-loop containing nucleoside triphosphate hydrolases"/>
    <property type="match status" value="1"/>
</dbReference>